<evidence type="ECO:0000259" key="10">
    <source>
        <dbReference type="PROSITE" id="PS50240"/>
    </source>
</evidence>
<proteinExistence type="predicted"/>
<dbReference type="FunFam" id="2.40.10.10:FF:000003">
    <property type="entry name" value="Transmembrane serine protease 3"/>
    <property type="match status" value="1"/>
</dbReference>
<dbReference type="Ensembl" id="ENSCRFT00000015493.1">
    <property type="protein sequence ID" value="ENSCRFP00000014964.1"/>
    <property type="gene ID" value="ENSCRFG00000011551.1"/>
</dbReference>
<dbReference type="GO" id="GO:0007340">
    <property type="term" value="P:acrosome reaction"/>
    <property type="evidence" value="ECO:0007669"/>
    <property type="project" value="TreeGrafter"/>
</dbReference>
<evidence type="ECO:0000256" key="1">
    <source>
        <dbReference type="ARBA" id="ARBA00001656"/>
    </source>
</evidence>
<dbReference type="PRINTS" id="PR00722">
    <property type="entry name" value="CHYMOTRYPSIN"/>
</dbReference>
<dbReference type="Pfam" id="PF00089">
    <property type="entry name" value="Trypsin"/>
    <property type="match status" value="1"/>
</dbReference>
<dbReference type="EC" id="3.4.21.10" evidence="2"/>
<dbReference type="PANTHER" id="PTHR24252:SF8">
    <property type="entry name" value="ACROSIN"/>
    <property type="match status" value="1"/>
</dbReference>
<protein>
    <recommendedName>
        <fullName evidence="3">Acrosin</fullName>
        <ecNumber evidence="2">3.4.21.10</ecNumber>
    </recommendedName>
</protein>
<dbReference type="Gene3D" id="2.40.10.10">
    <property type="entry name" value="Trypsin-like serine proteases"/>
    <property type="match status" value="2"/>
</dbReference>
<sequence length="414" mass="45234">MNWLGFLAFLTVAGMALGTWDNCGGTCGLRAVVMTRVVGGAGALPGAWPWIVSIQHPWLPNLGHLCGGSLISTHWVLTAAHCFEKFDMLYVVIGATQLSQPGHGAQMRSVKQVVMHPYYNPADMSYDIALLELDHPVQCSPYIQLACVPDMTLTVSALQNCWVAGWGDTTAKSQGSSDHLQEAKVQLIDLQLCNSSDWYAGEIHTHNLCAGYPQGSIDTCQGDSGGPLMCQDNNADYWWVVGVTSWGKGCARARQPGVYTSTQHFYDWILVHTGTNTPWPPRPPTFKPLPTLLPTIKPWPPRPPTFKPLPTVFPTLNPLPTQPPTYKPLPTALPTYNPLPTQPPTYKPLPTALPTYKPLPTPIPSQKPQPTVAPTPKPTPLGEISSCPFPLNKLIDFFTKVKKLLHQVLGQNTA</sequence>
<evidence type="ECO:0000256" key="6">
    <source>
        <dbReference type="ARBA" id="ARBA00022825"/>
    </source>
</evidence>
<reference evidence="11" key="2">
    <citation type="submission" date="2025-09" db="UniProtKB">
        <authorList>
            <consortium name="Ensembl"/>
        </authorList>
    </citation>
    <scope>IDENTIFICATION</scope>
</reference>
<evidence type="ECO:0000256" key="9">
    <source>
        <dbReference type="SAM" id="SignalP"/>
    </source>
</evidence>
<dbReference type="PROSITE" id="PS00134">
    <property type="entry name" value="TRYPSIN_HIS"/>
    <property type="match status" value="1"/>
</dbReference>
<dbReference type="InterPro" id="IPR009003">
    <property type="entry name" value="Peptidase_S1_PA"/>
</dbReference>
<dbReference type="SUPFAM" id="SSF50494">
    <property type="entry name" value="Trypsin-like serine proteases"/>
    <property type="match status" value="1"/>
</dbReference>
<dbReference type="Proteomes" id="UP000694396">
    <property type="component" value="Unplaced"/>
</dbReference>
<dbReference type="CDD" id="cd00190">
    <property type="entry name" value="Tryp_SPc"/>
    <property type="match status" value="1"/>
</dbReference>
<name>A0A8C3R2Z9_9PASS</name>
<dbReference type="PROSITE" id="PS50240">
    <property type="entry name" value="TRYPSIN_DOM"/>
    <property type="match status" value="1"/>
</dbReference>
<evidence type="ECO:0000256" key="5">
    <source>
        <dbReference type="ARBA" id="ARBA00022801"/>
    </source>
</evidence>
<feature type="chain" id="PRO_5034437411" description="Acrosin" evidence="9">
    <location>
        <begin position="19"/>
        <end position="414"/>
    </location>
</feature>
<dbReference type="SMART" id="SM00020">
    <property type="entry name" value="Tryp_SPc"/>
    <property type="match status" value="1"/>
</dbReference>
<evidence type="ECO:0000256" key="8">
    <source>
        <dbReference type="RuleBase" id="RU363034"/>
    </source>
</evidence>
<dbReference type="InterPro" id="IPR018114">
    <property type="entry name" value="TRYPSIN_HIS"/>
</dbReference>
<keyword evidence="5 8" id="KW-0378">Hydrolase</keyword>
<evidence type="ECO:0000313" key="12">
    <source>
        <dbReference type="Proteomes" id="UP000694396"/>
    </source>
</evidence>
<comment type="catalytic activity">
    <reaction evidence="1">
        <text>Preferential cleavage: Arg-|-Xaa, Lys-|-Xaa.</text>
        <dbReference type="EC" id="3.4.21.10"/>
    </reaction>
</comment>
<organism evidence="11 12">
    <name type="scientific">Cyanoderma ruficeps</name>
    <name type="common">rufous-capped babbler</name>
    <dbReference type="NCBI Taxonomy" id="181631"/>
    <lineage>
        <taxon>Eukaryota</taxon>
        <taxon>Metazoa</taxon>
        <taxon>Chordata</taxon>
        <taxon>Craniata</taxon>
        <taxon>Vertebrata</taxon>
        <taxon>Euteleostomi</taxon>
        <taxon>Archelosauria</taxon>
        <taxon>Archosauria</taxon>
        <taxon>Dinosauria</taxon>
        <taxon>Saurischia</taxon>
        <taxon>Theropoda</taxon>
        <taxon>Coelurosauria</taxon>
        <taxon>Aves</taxon>
        <taxon>Neognathae</taxon>
        <taxon>Neoaves</taxon>
        <taxon>Telluraves</taxon>
        <taxon>Australaves</taxon>
        <taxon>Passeriformes</taxon>
        <taxon>Sylvioidea</taxon>
        <taxon>Timaliidae</taxon>
        <taxon>Cyanoderma</taxon>
    </lineage>
</organism>
<dbReference type="AlphaFoldDB" id="A0A8C3R2Z9"/>
<dbReference type="InterPro" id="IPR043504">
    <property type="entry name" value="Peptidase_S1_PA_chymotrypsin"/>
</dbReference>
<evidence type="ECO:0000256" key="7">
    <source>
        <dbReference type="ARBA" id="ARBA00023157"/>
    </source>
</evidence>
<dbReference type="InterPro" id="IPR033116">
    <property type="entry name" value="TRYPSIN_SER"/>
</dbReference>
<accession>A0A8C3R2Z9</accession>
<dbReference type="InterPro" id="IPR001254">
    <property type="entry name" value="Trypsin_dom"/>
</dbReference>
<keyword evidence="6 8" id="KW-0720">Serine protease</keyword>
<reference evidence="11" key="1">
    <citation type="submission" date="2025-08" db="UniProtKB">
        <authorList>
            <consortium name="Ensembl"/>
        </authorList>
    </citation>
    <scope>IDENTIFICATION</scope>
</reference>
<feature type="domain" description="Peptidase S1" evidence="10">
    <location>
        <begin position="37"/>
        <end position="274"/>
    </location>
</feature>
<dbReference type="InterPro" id="IPR001314">
    <property type="entry name" value="Peptidase_S1A"/>
</dbReference>
<keyword evidence="9" id="KW-0732">Signal</keyword>
<evidence type="ECO:0000313" key="11">
    <source>
        <dbReference type="Ensembl" id="ENSCRFP00000014964.1"/>
    </source>
</evidence>
<dbReference type="GO" id="GO:0006508">
    <property type="term" value="P:proteolysis"/>
    <property type="evidence" value="ECO:0007669"/>
    <property type="project" value="UniProtKB-KW"/>
</dbReference>
<evidence type="ECO:0000256" key="3">
    <source>
        <dbReference type="ARBA" id="ARBA00017161"/>
    </source>
</evidence>
<dbReference type="PANTHER" id="PTHR24252">
    <property type="entry name" value="ACROSIN-RELATED"/>
    <property type="match status" value="1"/>
</dbReference>
<dbReference type="GO" id="GO:0004252">
    <property type="term" value="F:serine-type endopeptidase activity"/>
    <property type="evidence" value="ECO:0007669"/>
    <property type="project" value="InterPro"/>
</dbReference>
<evidence type="ECO:0000256" key="4">
    <source>
        <dbReference type="ARBA" id="ARBA00022670"/>
    </source>
</evidence>
<keyword evidence="4 8" id="KW-0645">Protease</keyword>
<evidence type="ECO:0000256" key="2">
    <source>
        <dbReference type="ARBA" id="ARBA00012050"/>
    </source>
</evidence>
<dbReference type="PROSITE" id="PS00135">
    <property type="entry name" value="TRYPSIN_SER"/>
    <property type="match status" value="1"/>
</dbReference>
<keyword evidence="7" id="KW-1015">Disulfide bond</keyword>
<keyword evidence="12" id="KW-1185">Reference proteome</keyword>
<feature type="signal peptide" evidence="9">
    <location>
        <begin position="1"/>
        <end position="18"/>
    </location>
</feature>